<dbReference type="PANTHER" id="PTHR46832">
    <property type="entry name" value="5'-METHYLTHIOADENOSINE/S-ADENOSYLHOMOCYSTEINE NUCLEOSIDASE"/>
    <property type="match status" value="1"/>
</dbReference>
<accession>A0A017H210</accession>
<evidence type="ECO:0000259" key="6">
    <source>
        <dbReference type="Pfam" id="PF01048"/>
    </source>
</evidence>
<dbReference type="AlphaFoldDB" id="A0A017H210"/>
<dbReference type="InterPro" id="IPR035994">
    <property type="entry name" value="Nucleoside_phosphorylase_sf"/>
</dbReference>
<protein>
    <recommendedName>
        <fullName evidence="2">adenosylhomocysteine nucleosidase</fullName>
        <ecNumber evidence="2">3.2.2.9</ecNumber>
    </recommendedName>
</protein>
<proteinExistence type="predicted"/>
<evidence type="ECO:0000256" key="1">
    <source>
        <dbReference type="ARBA" id="ARBA00004945"/>
    </source>
</evidence>
<dbReference type="GO" id="GO:0008930">
    <property type="term" value="F:methylthioadenosine nucleosidase activity"/>
    <property type="evidence" value="ECO:0007669"/>
    <property type="project" value="InterPro"/>
</dbReference>
<evidence type="ECO:0000256" key="3">
    <source>
        <dbReference type="ARBA" id="ARBA00022605"/>
    </source>
</evidence>
<dbReference type="RefSeq" id="WP_005958170.1">
    <property type="nucleotide sequence ID" value="NZ_AOJP01000016.1"/>
</dbReference>
<dbReference type="InterPro" id="IPR010049">
    <property type="entry name" value="MTA_SAH_Nsdase"/>
</dbReference>
<comment type="caution">
    <text evidence="7">The sequence shown here is derived from an EMBL/GenBank/DDBJ whole genome shotgun (WGS) entry which is preliminary data.</text>
</comment>
<dbReference type="EC" id="3.2.2.9" evidence="2"/>
<dbReference type="SUPFAM" id="SSF53167">
    <property type="entry name" value="Purine and uridine phosphorylases"/>
    <property type="match status" value="1"/>
</dbReference>
<evidence type="ECO:0000256" key="4">
    <source>
        <dbReference type="ARBA" id="ARBA00022801"/>
    </source>
</evidence>
<dbReference type="NCBIfam" id="TIGR01704">
    <property type="entry name" value="MTA_SAH-Nsdase"/>
    <property type="match status" value="1"/>
</dbReference>
<dbReference type="Proteomes" id="UP000031184">
    <property type="component" value="Unassembled WGS sequence"/>
</dbReference>
<reference evidence="7 8" key="1">
    <citation type="submission" date="2013-08" db="EMBL/GenBank/DDBJ databases">
        <title>An opportunistic ruminal bacterium that causes liver abscesses in cattle.</title>
        <authorList>
            <person name="Benahmed F.H."/>
            <person name="Rasmussen M."/>
            <person name="Harbottle H."/>
            <person name="Soppet D."/>
            <person name="Nagaraja T.G."/>
            <person name="Davidson M."/>
        </authorList>
    </citation>
    <scope>NUCLEOTIDE SEQUENCE [LARGE SCALE GENOMIC DNA]</scope>
    <source>
        <strain evidence="7 8">B35</strain>
    </source>
</reference>
<dbReference type="GO" id="GO:0019509">
    <property type="term" value="P:L-methionine salvage from methylthioadenosine"/>
    <property type="evidence" value="ECO:0007669"/>
    <property type="project" value="UniProtKB-UniPathway"/>
</dbReference>
<evidence type="ECO:0000256" key="5">
    <source>
        <dbReference type="ARBA" id="ARBA00023167"/>
    </source>
</evidence>
<feature type="domain" description="Nucleoside phosphorylase" evidence="6">
    <location>
        <begin position="2"/>
        <end position="229"/>
    </location>
</feature>
<dbReference type="UniPathway" id="UPA00904">
    <property type="reaction ID" value="UER00871"/>
</dbReference>
<dbReference type="GO" id="GO:0005829">
    <property type="term" value="C:cytosol"/>
    <property type="evidence" value="ECO:0007669"/>
    <property type="project" value="TreeGrafter"/>
</dbReference>
<sequence length="238" mass="26550">MRIGIMGAMHEEIIELKRDLEEDYHIEKIGDLEFMIGKLYGREVVLVEGGIGKVNAALCATLLNQHFQVDALLFTGVAGALHPEIEIADIVLGTELVEHDFDVTAFGYPLGKIPRMDVHAFPADPRILKVAEKVGNQIFGESHIFQGRILSGDQFVADLEKIQFLRETFDGYCTEMEGAAVAHVCHILGTPFLIIRSISDKANHEAQMDYPEFVKIAAKNSKKMIEGILQESIWEETL</sequence>
<dbReference type="GO" id="GO:0008782">
    <property type="term" value="F:adenosylhomocysteine nucleosidase activity"/>
    <property type="evidence" value="ECO:0007669"/>
    <property type="project" value="UniProtKB-EC"/>
</dbReference>
<evidence type="ECO:0000256" key="2">
    <source>
        <dbReference type="ARBA" id="ARBA00011974"/>
    </source>
</evidence>
<organism evidence="7 8">
    <name type="scientific">Fusobacterium necrophorum subsp. funduliforme B35</name>
    <dbReference type="NCBI Taxonomy" id="1226633"/>
    <lineage>
        <taxon>Bacteria</taxon>
        <taxon>Fusobacteriati</taxon>
        <taxon>Fusobacteriota</taxon>
        <taxon>Fusobacteriia</taxon>
        <taxon>Fusobacteriales</taxon>
        <taxon>Fusobacteriaceae</taxon>
        <taxon>Fusobacterium</taxon>
    </lineage>
</organism>
<dbReference type="PANTHER" id="PTHR46832:SF1">
    <property type="entry name" value="5'-METHYLTHIOADENOSINE_S-ADENOSYLHOMOCYSTEINE NUCLEOSIDASE"/>
    <property type="match status" value="1"/>
</dbReference>
<gene>
    <name evidence="7" type="ORF">C095_00285</name>
</gene>
<name>A0A017H210_9FUSO</name>
<keyword evidence="3" id="KW-0028">Amino-acid biosynthesis</keyword>
<evidence type="ECO:0000313" key="8">
    <source>
        <dbReference type="Proteomes" id="UP000031184"/>
    </source>
</evidence>
<evidence type="ECO:0000313" key="7">
    <source>
        <dbReference type="EMBL" id="KID50353.1"/>
    </source>
</evidence>
<dbReference type="Pfam" id="PF01048">
    <property type="entry name" value="PNP_UDP_1"/>
    <property type="match status" value="1"/>
</dbReference>
<dbReference type="PATRIC" id="fig|1226633.4.peg.49"/>
<dbReference type="EMBL" id="AUZI01000004">
    <property type="protein sequence ID" value="KID50353.1"/>
    <property type="molecule type" value="Genomic_DNA"/>
</dbReference>
<dbReference type="GO" id="GO:0009164">
    <property type="term" value="P:nucleoside catabolic process"/>
    <property type="evidence" value="ECO:0007669"/>
    <property type="project" value="InterPro"/>
</dbReference>
<dbReference type="GO" id="GO:0019284">
    <property type="term" value="P:L-methionine salvage from S-adenosylmethionine"/>
    <property type="evidence" value="ECO:0007669"/>
    <property type="project" value="TreeGrafter"/>
</dbReference>
<dbReference type="CDD" id="cd09008">
    <property type="entry name" value="MTAN"/>
    <property type="match status" value="1"/>
</dbReference>
<comment type="pathway">
    <text evidence="1">Amino-acid biosynthesis; L-methionine biosynthesis via salvage pathway; S-methyl-5-thio-alpha-D-ribose 1-phosphate from S-methyl-5'-thioadenosine (hydrolase route): step 1/2.</text>
</comment>
<dbReference type="NCBIfam" id="NF004079">
    <property type="entry name" value="PRK05584.1"/>
    <property type="match status" value="1"/>
</dbReference>
<keyword evidence="4" id="KW-0378">Hydrolase</keyword>
<dbReference type="InterPro" id="IPR000845">
    <property type="entry name" value="Nucleoside_phosphorylase_d"/>
</dbReference>
<keyword evidence="5" id="KW-0486">Methionine biosynthesis</keyword>
<dbReference type="Gene3D" id="3.40.50.1580">
    <property type="entry name" value="Nucleoside phosphorylase domain"/>
    <property type="match status" value="1"/>
</dbReference>
<dbReference type="OrthoDB" id="9792278at2"/>